<proteinExistence type="predicted"/>
<dbReference type="InterPro" id="IPR007685">
    <property type="entry name" value="RelA_SpoT"/>
</dbReference>
<sequence>MSLHKHENWLDIALPKHRRLTDAVVTILENLLNANSVEYLAVTGRTKEKESALEKIKRKGYKNPGRQLTDISGIRVIVYFESDVKRVSDLIESSFSIDKQNSLNQDDLMSTDQIGYRSVHFVCDLGKQRGALPEFEEISDLKFEFQVRTVLQHAWAELAHDRNYKFSGKLPKEIERELFLYAGMLEIADRGFDTLSTKIDNYIKNLNMKSQAGDLATEINSISLPQFVEKWCQDNNVILELPHTTDQYSELVGELNDFGVQTLEQLNNIIPPAYAEAYRRRKHETTIYGLVRDWMLIHDWRKFVHDVEFNWVMAFPHIYDEFIEEKELEEFLGSFEWDVEDYDTE</sequence>
<dbReference type="Gene3D" id="1.10.287.860">
    <property type="entry name" value="Nucleotidyltransferase"/>
    <property type="match status" value="1"/>
</dbReference>
<evidence type="ECO:0000313" key="3">
    <source>
        <dbReference type="Proteomes" id="UP001218788"/>
    </source>
</evidence>
<dbReference type="EMBL" id="JAQQXP010000001">
    <property type="protein sequence ID" value="MDC8829381.1"/>
    <property type="molecule type" value="Genomic_DNA"/>
</dbReference>
<name>A0ABT5KXA1_9ALTE</name>
<dbReference type="Pfam" id="PF04607">
    <property type="entry name" value="RelA_SpoT"/>
    <property type="match status" value="1"/>
</dbReference>
<dbReference type="Gene3D" id="3.30.460.10">
    <property type="entry name" value="Beta Polymerase, domain 2"/>
    <property type="match status" value="1"/>
</dbReference>
<feature type="domain" description="RelA/SpoT" evidence="1">
    <location>
        <begin position="44"/>
        <end position="170"/>
    </location>
</feature>
<dbReference type="RefSeq" id="WP_273637745.1">
    <property type="nucleotide sequence ID" value="NZ_JAQQXP010000001.1"/>
</dbReference>
<dbReference type="SUPFAM" id="SSF81301">
    <property type="entry name" value="Nucleotidyltransferase"/>
    <property type="match status" value="1"/>
</dbReference>
<evidence type="ECO:0000313" key="2">
    <source>
        <dbReference type="EMBL" id="MDC8829381.1"/>
    </source>
</evidence>
<accession>A0ABT5KXA1</accession>
<protein>
    <submittedName>
        <fullName evidence="2">GTP pyrophosphokinase</fullName>
    </submittedName>
</protein>
<comment type="caution">
    <text evidence="2">The sequence shown here is derived from an EMBL/GenBank/DDBJ whole genome shotgun (WGS) entry which is preliminary data.</text>
</comment>
<dbReference type="InterPro" id="IPR043519">
    <property type="entry name" value="NT_sf"/>
</dbReference>
<organism evidence="2 3">
    <name type="scientific">Alteromonas gilva</name>
    <dbReference type="NCBI Taxonomy" id="2987522"/>
    <lineage>
        <taxon>Bacteria</taxon>
        <taxon>Pseudomonadati</taxon>
        <taxon>Pseudomonadota</taxon>
        <taxon>Gammaproteobacteria</taxon>
        <taxon>Alteromonadales</taxon>
        <taxon>Alteromonadaceae</taxon>
        <taxon>Alteromonas/Salinimonas group</taxon>
        <taxon>Alteromonas</taxon>
    </lineage>
</organism>
<dbReference type="SMART" id="SM00954">
    <property type="entry name" value="RelA_SpoT"/>
    <property type="match status" value="1"/>
</dbReference>
<dbReference type="CDD" id="cd05399">
    <property type="entry name" value="NT_Rel-Spo_like"/>
    <property type="match status" value="1"/>
</dbReference>
<dbReference type="Proteomes" id="UP001218788">
    <property type="component" value="Unassembled WGS sequence"/>
</dbReference>
<reference evidence="2 3" key="1">
    <citation type="submission" date="2022-10" db="EMBL/GenBank/DDBJ databases">
        <title>Alteromonas sp. chi3 Genome sequencing.</title>
        <authorList>
            <person name="Park S."/>
        </authorList>
    </citation>
    <scope>NUCLEOTIDE SEQUENCE [LARGE SCALE GENOMIC DNA]</scope>
    <source>
        <strain evidence="3">chi3</strain>
    </source>
</reference>
<dbReference type="PANTHER" id="PTHR41773:SF1">
    <property type="entry name" value="RELA_SPOT DOMAIN-CONTAINING PROTEIN"/>
    <property type="match status" value="1"/>
</dbReference>
<keyword evidence="3" id="KW-1185">Reference proteome</keyword>
<gene>
    <name evidence="2" type="ORF">OIK42_01275</name>
</gene>
<evidence type="ECO:0000259" key="1">
    <source>
        <dbReference type="SMART" id="SM00954"/>
    </source>
</evidence>
<dbReference type="PANTHER" id="PTHR41773">
    <property type="entry name" value="GTP PYROPHOSPHATASE-RELATED"/>
    <property type="match status" value="1"/>
</dbReference>